<dbReference type="InterPro" id="IPR027417">
    <property type="entry name" value="P-loop_NTPase"/>
</dbReference>
<evidence type="ECO:0000256" key="3">
    <source>
        <dbReference type="ARBA" id="ARBA00022741"/>
    </source>
</evidence>
<reference evidence="7 8" key="2">
    <citation type="submission" date="2007-09" db="EMBL/GenBank/DDBJ databases">
        <authorList>
            <person name="Fulton L."/>
            <person name="Clifton S."/>
            <person name="Fulton B."/>
            <person name="Xu J."/>
            <person name="Minx P."/>
            <person name="Pepin K.H."/>
            <person name="Johnson M."/>
            <person name="Thiruvilangam P."/>
            <person name="Bhonagiri V."/>
            <person name="Nash W.E."/>
            <person name="Mardis E.R."/>
            <person name="Wilson R.K."/>
        </authorList>
    </citation>
    <scope>NUCLEOTIDE SEQUENCE [LARGE SCALE GENOMIC DNA]</scope>
    <source>
        <strain evidence="7 8">DSM 3991</strain>
    </source>
</reference>
<dbReference type="AlphaFoldDB" id="A8RDX8"/>
<dbReference type="HOGENOM" id="CLU_000604_1_2_9"/>
<keyword evidence="4 7" id="KW-0067">ATP-binding</keyword>
<keyword evidence="3" id="KW-0547">Nucleotide-binding</keyword>
<comment type="caution">
    <text evidence="7">The sequence shown here is derived from an EMBL/GenBank/DDBJ whole genome shotgun (WGS) entry which is preliminary data.</text>
</comment>
<feature type="domain" description="ABC transporter" evidence="6">
    <location>
        <begin position="26"/>
        <end position="254"/>
    </location>
</feature>
<evidence type="ECO:0000256" key="5">
    <source>
        <dbReference type="SAM" id="MobiDB-lite"/>
    </source>
</evidence>
<dbReference type="eggNOG" id="COG1131">
    <property type="taxonomic scope" value="Bacteria"/>
</dbReference>
<keyword evidence="2" id="KW-0813">Transport</keyword>
<dbReference type="SUPFAM" id="SSF52540">
    <property type="entry name" value="P-loop containing nucleoside triphosphate hydrolases"/>
    <property type="match status" value="1"/>
</dbReference>
<dbReference type="PROSITE" id="PS00211">
    <property type="entry name" value="ABC_TRANSPORTER_1"/>
    <property type="match status" value="1"/>
</dbReference>
<dbReference type="PANTHER" id="PTHR43335">
    <property type="entry name" value="ABC TRANSPORTER, ATP-BINDING PROTEIN"/>
    <property type="match status" value="1"/>
</dbReference>
<organism evidence="7 8">
    <name type="scientific">Amedibacillus dolichus DSM 3991</name>
    <dbReference type="NCBI Taxonomy" id="428127"/>
    <lineage>
        <taxon>Bacteria</taxon>
        <taxon>Bacillati</taxon>
        <taxon>Bacillota</taxon>
        <taxon>Erysipelotrichia</taxon>
        <taxon>Erysipelotrichales</taxon>
        <taxon>Erysipelotrichaceae</taxon>
        <taxon>Amedibacillus</taxon>
    </lineage>
</organism>
<dbReference type="CDD" id="cd03268">
    <property type="entry name" value="ABC_BcrA_bacitracin_resist"/>
    <property type="match status" value="1"/>
</dbReference>
<dbReference type="Proteomes" id="UP000004090">
    <property type="component" value="Unassembled WGS sequence"/>
</dbReference>
<dbReference type="EMBL" id="ABAW02000024">
    <property type="protein sequence ID" value="EDP10385.1"/>
    <property type="molecule type" value="Genomic_DNA"/>
</dbReference>
<name>A8RDX8_9FIRM</name>
<evidence type="ECO:0000256" key="2">
    <source>
        <dbReference type="ARBA" id="ARBA00022448"/>
    </source>
</evidence>
<dbReference type="InterPro" id="IPR003439">
    <property type="entry name" value="ABC_transporter-like_ATP-bd"/>
</dbReference>
<accession>A8RDX8</accession>
<comment type="similarity">
    <text evidence="1">Belongs to the ABC transporter superfamily.</text>
</comment>
<dbReference type="STRING" id="428127.EUBDOL_01627"/>
<evidence type="ECO:0000259" key="6">
    <source>
        <dbReference type="PROSITE" id="PS50893"/>
    </source>
</evidence>
<dbReference type="InterPro" id="IPR003593">
    <property type="entry name" value="AAA+_ATPase"/>
</dbReference>
<dbReference type="PANTHER" id="PTHR43335:SF8">
    <property type="entry name" value="ABC TRANSPORTER, ATP-BINDING PROTEIN"/>
    <property type="match status" value="1"/>
</dbReference>
<sequence>MDNKIVVSENKNSNPRKGESNMDYIIETENLTKRYGTATVVDKVNLHVPKGKIYGLLGRNGAGKTTAMKMMLQLAFPTEGTVRLFGTNYKENIHTLYSKVGSIIETPGFYSNLTGYENLQILAKLRGGVSKSGVEKALEVVGLHKEKRKVFSDYSLGMKQRLGIAAAIMHEPELLILDEPINGLDPIGIVEIRSFLSELSHNHGITIFISSHVLSEIEQIADIIGVMHEGHLVEEVNISELHKRNRKYIQFDLSDSEIAGKILENHYHMTDFTVQDGTVRIYDFSQSVGEINREFARNGLLVTRINDSEENLEDYFSKLIGGGGIA</sequence>
<evidence type="ECO:0000313" key="7">
    <source>
        <dbReference type="EMBL" id="EDP10385.1"/>
    </source>
</evidence>
<dbReference type="SMART" id="SM00382">
    <property type="entry name" value="AAA"/>
    <property type="match status" value="1"/>
</dbReference>
<evidence type="ECO:0000256" key="4">
    <source>
        <dbReference type="ARBA" id="ARBA00022840"/>
    </source>
</evidence>
<reference evidence="7 8" key="1">
    <citation type="submission" date="2007-09" db="EMBL/GenBank/DDBJ databases">
        <title>Draft genome sequence of Eubacterium dolichum (DSM 3991).</title>
        <authorList>
            <person name="Sudarsanam P."/>
            <person name="Ley R."/>
            <person name="Guruge J."/>
            <person name="Turnbaugh P.J."/>
            <person name="Mahowald M."/>
            <person name="Liep D."/>
            <person name="Gordon J."/>
        </authorList>
    </citation>
    <scope>NUCLEOTIDE SEQUENCE [LARGE SCALE GENOMIC DNA]</scope>
    <source>
        <strain evidence="7 8">DSM 3991</strain>
    </source>
</reference>
<evidence type="ECO:0000256" key="1">
    <source>
        <dbReference type="ARBA" id="ARBA00005417"/>
    </source>
</evidence>
<dbReference type="PROSITE" id="PS50893">
    <property type="entry name" value="ABC_TRANSPORTER_2"/>
    <property type="match status" value="1"/>
</dbReference>
<protein>
    <submittedName>
        <fullName evidence="7">Bacitracin ABC transporter, ATP-binding protein BcrA</fullName>
    </submittedName>
</protein>
<gene>
    <name evidence="7" type="primary">bcrA</name>
    <name evidence="7" type="ORF">EUBDOL_01627</name>
</gene>
<dbReference type="Gene3D" id="3.40.50.300">
    <property type="entry name" value="P-loop containing nucleotide triphosphate hydrolases"/>
    <property type="match status" value="1"/>
</dbReference>
<proteinExistence type="inferred from homology"/>
<dbReference type="GO" id="GO:0016887">
    <property type="term" value="F:ATP hydrolysis activity"/>
    <property type="evidence" value="ECO:0007669"/>
    <property type="project" value="InterPro"/>
</dbReference>
<dbReference type="InterPro" id="IPR017871">
    <property type="entry name" value="ABC_transporter-like_CS"/>
</dbReference>
<feature type="region of interest" description="Disordered" evidence="5">
    <location>
        <begin position="1"/>
        <end position="20"/>
    </location>
</feature>
<evidence type="ECO:0000313" key="8">
    <source>
        <dbReference type="Proteomes" id="UP000004090"/>
    </source>
</evidence>
<dbReference type="GO" id="GO:0005524">
    <property type="term" value="F:ATP binding"/>
    <property type="evidence" value="ECO:0007669"/>
    <property type="project" value="UniProtKB-KW"/>
</dbReference>
<dbReference type="Pfam" id="PF00005">
    <property type="entry name" value="ABC_tran"/>
    <property type="match status" value="1"/>
</dbReference>